<comment type="caution">
    <text evidence="1">The sequence shown here is derived from an EMBL/GenBank/DDBJ whole genome shotgun (WGS) entry which is preliminary data.</text>
</comment>
<keyword evidence="2" id="KW-1185">Reference proteome</keyword>
<dbReference type="Proteomes" id="UP001499967">
    <property type="component" value="Unassembled WGS sequence"/>
</dbReference>
<dbReference type="InterPro" id="IPR010349">
    <property type="entry name" value="Asparaginase_II"/>
</dbReference>
<proteinExistence type="predicted"/>
<organism evidence="1 2">
    <name type="scientific">Pseudonocardia zijingensis</name>
    <dbReference type="NCBI Taxonomy" id="153376"/>
    <lineage>
        <taxon>Bacteria</taxon>
        <taxon>Bacillati</taxon>
        <taxon>Actinomycetota</taxon>
        <taxon>Actinomycetes</taxon>
        <taxon>Pseudonocardiales</taxon>
        <taxon>Pseudonocardiaceae</taxon>
        <taxon>Pseudonocardia</taxon>
    </lineage>
</organism>
<sequence>MIEDGAQVVARVVRGGVVESVHRGHLVVLAPDGSVLLRHGDPDRAFFPRSSLKPVQAVAMLRSGLDLDGQLLALACASHSGEREHLAGVCRILEGAGLGEAHLDNTPALPLDADAAAAWLCAGDGPTAITQNCSGKHAAMLATCVAAGWDHVGYRDPGHPLQRAIRATVAELTGDGDPAHVTVDGCGAPLFSCTPTGLARAFRRIATAAPGTSEHRVADAVRAHPWWVGGTGRFVTRLVEAVPGIVAKDGAEGVFAAALPDGGALAVKIADGAPRALPAVVTALVGELEVSVPAGVGEVPVLGHGAPVGQVEAALPRTNGTLVR</sequence>
<dbReference type="EMBL" id="BAAAHP010000199">
    <property type="protein sequence ID" value="GAA0898848.1"/>
    <property type="molecule type" value="Genomic_DNA"/>
</dbReference>
<accession>A0ABP3YNQ4</accession>
<protein>
    <submittedName>
        <fullName evidence="1">Asparaginase</fullName>
    </submittedName>
</protein>
<name>A0ABP3YNQ4_9PSEU</name>
<dbReference type="PANTHER" id="PTHR42110:SF1">
    <property type="entry name" value="L-ASPARAGINASE, PUTATIVE (AFU_ORTHOLOGUE AFUA_3G11890)-RELATED"/>
    <property type="match status" value="1"/>
</dbReference>
<reference evidence="2" key="1">
    <citation type="journal article" date="2019" name="Int. J. Syst. Evol. Microbiol.">
        <title>The Global Catalogue of Microorganisms (GCM) 10K type strain sequencing project: providing services to taxonomists for standard genome sequencing and annotation.</title>
        <authorList>
            <consortium name="The Broad Institute Genomics Platform"/>
            <consortium name="The Broad Institute Genome Sequencing Center for Infectious Disease"/>
            <person name="Wu L."/>
            <person name="Ma J."/>
        </authorList>
    </citation>
    <scope>NUCLEOTIDE SEQUENCE [LARGE SCALE GENOMIC DNA]</scope>
    <source>
        <strain evidence="2">JCM 11117</strain>
    </source>
</reference>
<evidence type="ECO:0000313" key="1">
    <source>
        <dbReference type="EMBL" id="GAA0898848.1"/>
    </source>
</evidence>
<dbReference type="RefSeq" id="WP_343945249.1">
    <property type="nucleotide sequence ID" value="NZ_BAAAHP010000199.1"/>
</dbReference>
<evidence type="ECO:0000313" key="2">
    <source>
        <dbReference type="Proteomes" id="UP001499967"/>
    </source>
</evidence>
<dbReference type="Pfam" id="PF06089">
    <property type="entry name" value="Asparaginase_II"/>
    <property type="match status" value="1"/>
</dbReference>
<gene>
    <name evidence="1" type="ORF">GCM10009559_62190</name>
</gene>
<dbReference type="PANTHER" id="PTHR42110">
    <property type="entry name" value="L-ASPARAGINASE, PUTATIVE (AFU_ORTHOLOGUE AFUA_3G11890)-RELATED"/>
    <property type="match status" value="1"/>
</dbReference>